<proteinExistence type="predicted"/>
<dbReference type="Proteomes" id="UP000249547">
    <property type="component" value="Unassembled WGS sequence"/>
</dbReference>
<feature type="transmembrane region" description="Helical" evidence="1">
    <location>
        <begin position="12"/>
        <end position="33"/>
    </location>
</feature>
<sequence length="187" mass="21693">MAKRPKNDKFHLLSIIGIGLLVLVGLIMLFVFSKIMIDGRLIMVELTSLRICMFVYLFPVVLIISGIVLYFVLRQRHFKWKEVVYLFCGCAIFAMIVCVCSAGCMILLNEQCGYQEKHKKAVTLLEKEEKAISGRAQSMHHFEFVDHQTLQKYRFRSYVDVYSTHDEGDVLMLDLMKGMLGIYYIPY</sequence>
<reference evidence="2 3" key="1">
    <citation type="submission" date="2018-06" db="EMBL/GenBank/DDBJ databases">
        <title>Genomic Encyclopedia of Archaeal and Bacterial Type Strains, Phase II (KMG-II): from individual species to whole genera.</title>
        <authorList>
            <person name="Goeker M."/>
        </authorList>
    </citation>
    <scope>NUCLEOTIDE SEQUENCE [LARGE SCALE GENOMIC DNA]</scope>
    <source>
        <strain evidence="2 3">DSM 23857</strain>
    </source>
</reference>
<organism evidence="2 3">
    <name type="scientific">Chitinophaga skermanii</name>
    <dbReference type="NCBI Taxonomy" id="331697"/>
    <lineage>
        <taxon>Bacteria</taxon>
        <taxon>Pseudomonadati</taxon>
        <taxon>Bacteroidota</taxon>
        <taxon>Chitinophagia</taxon>
        <taxon>Chitinophagales</taxon>
        <taxon>Chitinophagaceae</taxon>
        <taxon>Chitinophaga</taxon>
    </lineage>
</organism>
<evidence type="ECO:0000256" key="1">
    <source>
        <dbReference type="SAM" id="Phobius"/>
    </source>
</evidence>
<dbReference type="RefSeq" id="WP_111597527.1">
    <property type="nucleotide sequence ID" value="NZ_QLLL01000003.1"/>
</dbReference>
<comment type="caution">
    <text evidence="2">The sequence shown here is derived from an EMBL/GenBank/DDBJ whole genome shotgun (WGS) entry which is preliminary data.</text>
</comment>
<evidence type="ECO:0000313" key="2">
    <source>
        <dbReference type="EMBL" id="RAJ06952.1"/>
    </source>
</evidence>
<keyword evidence="1" id="KW-1133">Transmembrane helix</keyword>
<accession>A0A327QTC1</accession>
<gene>
    <name evidence="2" type="ORF">LX64_02080</name>
</gene>
<feature type="transmembrane region" description="Helical" evidence="1">
    <location>
        <begin position="53"/>
        <end position="72"/>
    </location>
</feature>
<protein>
    <submittedName>
        <fullName evidence="2">Uncharacterized protein</fullName>
    </submittedName>
</protein>
<feature type="transmembrane region" description="Helical" evidence="1">
    <location>
        <begin position="84"/>
        <end position="108"/>
    </location>
</feature>
<dbReference type="AlphaFoldDB" id="A0A327QTC1"/>
<keyword evidence="1" id="KW-0472">Membrane</keyword>
<name>A0A327QTC1_9BACT</name>
<evidence type="ECO:0000313" key="3">
    <source>
        <dbReference type="Proteomes" id="UP000249547"/>
    </source>
</evidence>
<keyword evidence="3" id="KW-1185">Reference proteome</keyword>
<keyword evidence="1" id="KW-0812">Transmembrane</keyword>
<dbReference type="EMBL" id="QLLL01000003">
    <property type="protein sequence ID" value="RAJ06952.1"/>
    <property type="molecule type" value="Genomic_DNA"/>
</dbReference>